<dbReference type="EMBL" id="CP022515">
    <property type="protein sequence ID" value="ASO07089.1"/>
    <property type="molecule type" value="Genomic_DNA"/>
</dbReference>
<dbReference type="AlphaFoldDB" id="A0A221V0E1"/>
<reference evidence="2 3" key="1">
    <citation type="submission" date="2017-07" db="EMBL/GenBank/DDBJ databases">
        <title>Genome Sequence of Arenibacter algicola Strain SMS7 Isolated from a culture of the Diatom Skeletonema marinoi.</title>
        <authorList>
            <person name="Topel M."/>
            <person name="Pinder M.I.M."/>
            <person name="Johansson O.N."/>
            <person name="Kourtchenko O."/>
            <person name="Godhe A."/>
            <person name="Clarke A.K."/>
        </authorList>
    </citation>
    <scope>NUCLEOTIDE SEQUENCE [LARGE SCALE GENOMIC DNA]</scope>
    <source>
        <strain evidence="2 3">SMS7</strain>
    </source>
</reference>
<feature type="chain" id="PRO_5012894717" description="DUF481 domain-containing protein" evidence="1">
    <location>
        <begin position="23"/>
        <end position="221"/>
    </location>
</feature>
<evidence type="ECO:0000256" key="1">
    <source>
        <dbReference type="SAM" id="SignalP"/>
    </source>
</evidence>
<keyword evidence="1" id="KW-0732">Signal</keyword>
<sequence length="221" mass="25613">MKKIHYLSILVAVAFSMKNLHAQDSTAIFKPKTVLVEEMVGNKRQFLQFMVNKVFVEKKKIGLLSISSYAADYKDNLGNNEFQNTTLIYHHLYKGISINSGASFTSVEGLKNFVGLQYMYQSNTLSVIYMPSYYFINSNKISNFGLIEYRPAINENWSVYSRLQLHYNHDLENGNHYRSYAYSRLGLTYKYFSFGLAHNFDRYGANKNVKNNYGVFLKLTL</sequence>
<name>A0A221V0E1_9FLAO</name>
<feature type="signal peptide" evidence="1">
    <location>
        <begin position="1"/>
        <end position="22"/>
    </location>
</feature>
<gene>
    <name evidence="2" type="ORF">AREALGSMS7_03670</name>
</gene>
<dbReference type="RefSeq" id="WP_157730890.1">
    <property type="nucleotide sequence ID" value="NZ_CP022515.1"/>
</dbReference>
<dbReference type="Proteomes" id="UP000204551">
    <property type="component" value="Chromosome"/>
</dbReference>
<evidence type="ECO:0008006" key="4">
    <source>
        <dbReference type="Google" id="ProtNLM"/>
    </source>
</evidence>
<organism evidence="2 3">
    <name type="scientific">Arenibacter algicola</name>
    <dbReference type="NCBI Taxonomy" id="616991"/>
    <lineage>
        <taxon>Bacteria</taxon>
        <taxon>Pseudomonadati</taxon>
        <taxon>Bacteroidota</taxon>
        <taxon>Flavobacteriia</taxon>
        <taxon>Flavobacteriales</taxon>
        <taxon>Flavobacteriaceae</taxon>
        <taxon>Arenibacter</taxon>
    </lineage>
</organism>
<dbReference type="KEGG" id="aalg:AREALGSMS7_03670"/>
<proteinExistence type="predicted"/>
<protein>
    <recommendedName>
        <fullName evidence="4">DUF481 domain-containing protein</fullName>
    </recommendedName>
</protein>
<accession>A0A221V0E1</accession>
<evidence type="ECO:0000313" key="3">
    <source>
        <dbReference type="Proteomes" id="UP000204551"/>
    </source>
</evidence>
<evidence type="ECO:0000313" key="2">
    <source>
        <dbReference type="EMBL" id="ASO07089.1"/>
    </source>
</evidence>